<dbReference type="GO" id="GO:0016020">
    <property type="term" value="C:membrane"/>
    <property type="evidence" value="ECO:0007669"/>
    <property type="project" value="InterPro"/>
</dbReference>
<dbReference type="SUPFAM" id="SSF56784">
    <property type="entry name" value="HAD-like"/>
    <property type="match status" value="1"/>
</dbReference>
<evidence type="ECO:0000313" key="3">
    <source>
        <dbReference type="EMBL" id="MPN46227.1"/>
    </source>
</evidence>
<dbReference type="AlphaFoldDB" id="A0A645I4K2"/>
<feature type="transmembrane region" description="Helical" evidence="2">
    <location>
        <begin position="108"/>
        <end position="127"/>
    </location>
</feature>
<dbReference type="Gene3D" id="3.40.50.1000">
    <property type="entry name" value="HAD superfamily/HAD-like"/>
    <property type="match status" value="1"/>
</dbReference>
<dbReference type="GO" id="GO:0016887">
    <property type="term" value="F:ATP hydrolysis activity"/>
    <property type="evidence" value="ECO:0007669"/>
    <property type="project" value="InterPro"/>
</dbReference>
<keyword evidence="2" id="KW-0472">Membrane</keyword>
<reference evidence="3" key="1">
    <citation type="submission" date="2019-08" db="EMBL/GenBank/DDBJ databases">
        <authorList>
            <person name="Kucharzyk K."/>
            <person name="Murdoch R.W."/>
            <person name="Higgins S."/>
            <person name="Loffler F."/>
        </authorList>
    </citation>
    <scope>NUCLEOTIDE SEQUENCE</scope>
</reference>
<dbReference type="GO" id="GO:0015086">
    <property type="term" value="F:cadmium ion transmembrane transporter activity"/>
    <property type="evidence" value="ECO:0007669"/>
    <property type="project" value="TreeGrafter"/>
</dbReference>
<dbReference type="PANTHER" id="PTHR48085">
    <property type="entry name" value="CADMIUM/ZINC-TRANSPORTING ATPASE HMA2-RELATED"/>
    <property type="match status" value="1"/>
</dbReference>
<organism evidence="3">
    <name type="scientific">bioreactor metagenome</name>
    <dbReference type="NCBI Taxonomy" id="1076179"/>
    <lineage>
        <taxon>unclassified sequences</taxon>
        <taxon>metagenomes</taxon>
        <taxon>ecological metagenomes</taxon>
    </lineage>
</organism>
<dbReference type="PRINTS" id="PR00119">
    <property type="entry name" value="CATATPASE"/>
</dbReference>
<gene>
    <name evidence="3" type="primary">cadA_65</name>
    <name evidence="3" type="ORF">SDC9_193810</name>
</gene>
<dbReference type="InterPro" id="IPR023214">
    <property type="entry name" value="HAD_sf"/>
</dbReference>
<proteinExistence type="inferred from homology"/>
<keyword evidence="2" id="KW-0812">Transmembrane</keyword>
<comment type="similarity">
    <text evidence="1">Belongs to the cation transport ATPase (P-type) (TC 3.A.3) family. Type IB subfamily.</text>
</comment>
<dbReference type="NCBIfam" id="TIGR01494">
    <property type="entry name" value="ATPase_P-type"/>
    <property type="match status" value="1"/>
</dbReference>
<feature type="transmembrane region" description="Helical" evidence="2">
    <location>
        <begin position="80"/>
        <end position="102"/>
    </location>
</feature>
<evidence type="ECO:0000256" key="1">
    <source>
        <dbReference type="ARBA" id="ARBA00006024"/>
    </source>
</evidence>
<sequence length="131" mass="13825">MLPEDKVNKIKEIKDKNETVAFVGDGINDAPVVALSDVGIAMGGLGSDATIETADVVIQDDKPSKIAVAIKIGKQTKKIVWQNITLAFVVKGIVLILGAGGVATMWEAVFADVGVALLAIVNAIRILRKKF</sequence>
<dbReference type="InterPro" id="IPR001757">
    <property type="entry name" value="P_typ_ATPase"/>
</dbReference>
<dbReference type="InterPro" id="IPR051014">
    <property type="entry name" value="Cation_Transport_ATPase_IB"/>
</dbReference>
<evidence type="ECO:0000256" key="2">
    <source>
        <dbReference type="SAM" id="Phobius"/>
    </source>
</evidence>
<dbReference type="GO" id="GO:0005524">
    <property type="term" value="F:ATP binding"/>
    <property type="evidence" value="ECO:0007669"/>
    <property type="project" value="InterPro"/>
</dbReference>
<keyword evidence="3" id="KW-0378">Hydrolase</keyword>
<comment type="caution">
    <text evidence="3">The sequence shown here is derived from an EMBL/GenBank/DDBJ whole genome shotgun (WGS) entry which is preliminary data.</text>
</comment>
<keyword evidence="2" id="KW-1133">Transmembrane helix</keyword>
<dbReference type="InterPro" id="IPR036412">
    <property type="entry name" value="HAD-like_sf"/>
</dbReference>
<name>A0A645I4K2_9ZZZZ</name>
<dbReference type="EMBL" id="VSSQ01106722">
    <property type="protein sequence ID" value="MPN46227.1"/>
    <property type="molecule type" value="Genomic_DNA"/>
</dbReference>
<dbReference type="EC" id="3.6.3.3" evidence="3"/>
<protein>
    <submittedName>
        <fullName evidence="3">Cadmium, zinc and cobalt-transporting ATPase</fullName>
        <ecNumber evidence="3">3.6.3.3</ecNumber>
    </submittedName>
</protein>
<dbReference type="PANTHER" id="PTHR48085:SF5">
    <property type="entry name" value="CADMIUM_ZINC-TRANSPORTING ATPASE HMA4-RELATED"/>
    <property type="match status" value="1"/>
</dbReference>
<accession>A0A645I4K2</accession>